<proteinExistence type="predicted"/>
<dbReference type="InterPro" id="IPR006076">
    <property type="entry name" value="FAD-dep_OxRdtase"/>
</dbReference>
<dbReference type="Gene3D" id="3.30.9.10">
    <property type="entry name" value="D-Amino Acid Oxidase, subunit A, domain 2"/>
    <property type="match status" value="1"/>
</dbReference>
<dbReference type="Gene3D" id="3.50.50.60">
    <property type="entry name" value="FAD/NAD(P)-binding domain"/>
    <property type="match status" value="1"/>
</dbReference>
<keyword evidence="3" id="KW-1185">Reference proteome</keyword>
<dbReference type="EMBL" id="JAATJH010000003">
    <property type="protein sequence ID" value="NJC26585.1"/>
    <property type="molecule type" value="Genomic_DNA"/>
</dbReference>
<name>A0ABX0XBY0_9BACT</name>
<evidence type="ECO:0000313" key="3">
    <source>
        <dbReference type="Proteomes" id="UP000770785"/>
    </source>
</evidence>
<reference evidence="2 3" key="1">
    <citation type="submission" date="2020-03" db="EMBL/GenBank/DDBJ databases">
        <title>Genomic Encyclopedia of Type Strains, Phase IV (KMG-IV): sequencing the most valuable type-strain genomes for metagenomic binning, comparative biology and taxonomic classification.</title>
        <authorList>
            <person name="Goeker M."/>
        </authorList>
    </citation>
    <scope>NUCLEOTIDE SEQUENCE [LARGE SCALE GENOMIC DNA]</scope>
    <source>
        <strain evidence="2 3">DSM 105096</strain>
    </source>
</reference>
<dbReference type="InterPro" id="IPR036188">
    <property type="entry name" value="FAD/NAD-bd_sf"/>
</dbReference>
<sequence length="354" mass="39629">MDILIVGQGLAGTVTGFRLEAAGHTVHYVDAPEQTAASSVAAGIVNPITGRRFVKSWLIDELIPETIDLYGRMGKLLGHKYWHPQPLIRTLYNRGDLNDWEVRSADAGYAEYMEDQPAPGRITEITEPVFAYAGVKHAGRVDVKNLVADYRIKLITEQRYFGLAFDYTTVPALLGDGTTTNLPNGMLPTYDRIIFCEGWRGRYNPYFADLGHGGNKGEVLFVRTEAKQLDRMFKHRVFLVPVEDDLYWVGATSEHQFADDQPSEENRTFLEDRLREVLTVPYVIESHEAAVRPTSRDRRMMIGTHATEPRLAVLNGLGTKGASLAPMGSKWLVAHLLEGAEIPVEVGIERFLDK</sequence>
<dbReference type="Pfam" id="PF01266">
    <property type="entry name" value="DAO"/>
    <property type="match status" value="1"/>
</dbReference>
<organism evidence="2 3">
    <name type="scientific">Neolewinella antarctica</name>
    <dbReference type="NCBI Taxonomy" id="442734"/>
    <lineage>
        <taxon>Bacteria</taxon>
        <taxon>Pseudomonadati</taxon>
        <taxon>Bacteroidota</taxon>
        <taxon>Saprospiria</taxon>
        <taxon>Saprospirales</taxon>
        <taxon>Lewinellaceae</taxon>
        <taxon>Neolewinella</taxon>
    </lineage>
</organism>
<dbReference type="RefSeq" id="WP_168037356.1">
    <property type="nucleotide sequence ID" value="NZ_JAATJH010000003.1"/>
</dbReference>
<feature type="domain" description="FAD dependent oxidoreductase" evidence="1">
    <location>
        <begin position="2"/>
        <end position="333"/>
    </location>
</feature>
<dbReference type="Proteomes" id="UP000770785">
    <property type="component" value="Unassembled WGS sequence"/>
</dbReference>
<accession>A0ABX0XBY0</accession>
<comment type="caution">
    <text evidence="2">The sequence shown here is derived from an EMBL/GenBank/DDBJ whole genome shotgun (WGS) entry which is preliminary data.</text>
</comment>
<evidence type="ECO:0000259" key="1">
    <source>
        <dbReference type="Pfam" id="PF01266"/>
    </source>
</evidence>
<evidence type="ECO:0000313" key="2">
    <source>
        <dbReference type="EMBL" id="NJC26585.1"/>
    </source>
</evidence>
<dbReference type="SUPFAM" id="SSF51905">
    <property type="entry name" value="FAD/NAD(P)-binding domain"/>
    <property type="match status" value="1"/>
</dbReference>
<protein>
    <submittedName>
        <fullName evidence="2">Glycine/D-amino acid oxidase-like deaminating enzyme</fullName>
    </submittedName>
</protein>
<gene>
    <name evidence="2" type="ORF">GGR27_002095</name>
</gene>